<proteinExistence type="predicted"/>
<dbReference type="EMBL" id="CP119075">
    <property type="protein sequence ID" value="WED66870.1"/>
    <property type="molecule type" value="Genomic_DNA"/>
</dbReference>
<organism evidence="1 2">
    <name type="scientific">Synoicihabitans lomoniglobus</name>
    <dbReference type="NCBI Taxonomy" id="2909285"/>
    <lineage>
        <taxon>Bacteria</taxon>
        <taxon>Pseudomonadati</taxon>
        <taxon>Verrucomicrobiota</taxon>
        <taxon>Opitutia</taxon>
        <taxon>Opitutales</taxon>
        <taxon>Opitutaceae</taxon>
        <taxon>Synoicihabitans</taxon>
    </lineage>
</organism>
<protein>
    <submittedName>
        <fullName evidence="1">Uncharacterized protein</fullName>
    </submittedName>
</protein>
<reference evidence="1" key="1">
    <citation type="submission" date="2023-03" db="EMBL/GenBank/DDBJ databases">
        <title>Lomoglobus Profundus gen. nov., sp. nov., a novel member of the phylum Verrucomicrobia, isolated from deep-marine sediment of South China Sea.</title>
        <authorList>
            <person name="Ahmad T."/>
            <person name="Ishaq S.E."/>
            <person name="Wang F."/>
        </authorList>
    </citation>
    <scope>NUCLEOTIDE SEQUENCE</scope>
    <source>
        <strain evidence="1">LMO-M01</strain>
    </source>
</reference>
<dbReference type="AlphaFoldDB" id="A0AAF0I560"/>
<name>A0AAF0I560_9BACT</name>
<dbReference type="Proteomes" id="UP001218638">
    <property type="component" value="Chromosome"/>
</dbReference>
<gene>
    <name evidence="1" type="ORF">PXH66_08405</name>
</gene>
<accession>A0AAF0I560</accession>
<keyword evidence="2" id="KW-1185">Reference proteome</keyword>
<dbReference type="KEGG" id="slom:PXH66_08405"/>
<evidence type="ECO:0000313" key="2">
    <source>
        <dbReference type="Proteomes" id="UP001218638"/>
    </source>
</evidence>
<sequence>MNDERFIEQLNLYIDRELSQDDVREIEAAIAASPERQKIYAQYCKVERACQQVFAPVGQAPRPSIAALVAAAEAEEEAEVVAFRPAAAAPARSSGWGWGAATGLVAACAAFAVYFGSLQSDPALDALQGGQMATVTPSSEATRLGLDDDYTAANRQSDAYRTVLFLEQSPGENAQTLRVAAHSASDDPLAWMARMQFAPIRPIQVDSLEFKTAQPMPVRSLSAFAYPYPGLDDSPPISESAAFEFQR</sequence>
<dbReference type="RefSeq" id="WP_330929621.1">
    <property type="nucleotide sequence ID" value="NZ_CP119075.1"/>
</dbReference>
<evidence type="ECO:0000313" key="1">
    <source>
        <dbReference type="EMBL" id="WED66870.1"/>
    </source>
</evidence>